<dbReference type="EMBL" id="CAJVQB010028465">
    <property type="protein sequence ID" value="CAG8812458.1"/>
    <property type="molecule type" value="Genomic_DNA"/>
</dbReference>
<keyword evidence="3" id="KW-1185">Reference proteome</keyword>
<accession>A0ABN7W1T8</accession>
<dbReference type="Pfam" id="PF02492">
    <property type="entry name" value="cobW"/>
    <property type="match status" value="1"/>
</dbReference>
<organism evidence="2 3">
    <name type="scientific">Gigaspora margarita</name>
    <dbReference type="NCBI Taxonomy" id="4874"/>
    <lineage>
        <taxon>Eukaryota</taxon>
        <taxon>Fungi</taxon>
        <taxon>Fungi incertae sedis</taxon>
        <taxon>Mucoromycota</taxon>
        <taxon>Glomeromycotina</taxon>
        <taxon>Glomeromycetes</taxon>
        <taxon>Diversisporales</taxon>
        <taxon>Gigasporaceae</taxon>
        <taxon>Gigaspora</taxon>
    </lineage>
</organism>
<reference evidence="2 3" key="1">
    <citation type="submission" date="2021-06" db="EMBL/GenBank/DDBJ databases">
        <authorList>
            <person name="Kallberg Y."/>
            <person name="Tangrot J."/>
            <person name="Rosling A."/>
        </authorList>
    </citation>
    <scope>NUCLEOTIDE SEQUENCE [LARGE SCALE GENOMIC DNA]</scope>
    <source>
        <strain evidence="2 3">120-4 pot B 10/14</strain>
    </source>
</reference>
<dbReference type="InterPro" id="IPR051316">
    <property type="entry name" value="Zinc-reg_GTPase_activator"/>
</dbReference>
<dbReference type="PANTHER" id="PTHR13748:SF62">
    <property type="entry name" value="COBW DOMAIN-CONTAINING PROTEIN"/>
    <property type="match status" value="1"/>
</dbReference>
<protein>
    <submittedName>
        <fullName evidence="2">6419_t:CDS:1</fullName>
    </submittedName>
</protein>
<name>A0ABN7W1T8_GIGMA</name>
<dbReference type="Proteomes" id="UP000789901">
    <property type="component" value="Unassembled WGS sequence"/>
</dbReference>
<gene>
    <name evidence="2" type="ORF">GMARGA_LOCUS25574</name>
</gene>
<dbReference type="InterPro" id="IPR027417">
    <property type="entry name" value="P-loop_NTPase"/>
</dbReference>
<dbReference type="Gene3D" id="3.40.50.300">
    <property type="entry name" value="P-loop containing nucleotide triphosphate hydrolases"/>
    <property type="match status" value="1"/>
</dbReference>
<evidence type="ECO:0000313" key="2">
    <source>
        <dbReference type="EMBL" id="CAG8812458.1"/>
    </source>
</evidence>
<evidence type="ECO:0000259" key="1">
    <source>
        <dbReference type="Pfam" id="PF02492"/>
    </source>
</evidence>
<feature type="non-terminal residue" evidence="2">
    <location>
        <position position="1"/>
    </location>
</feature>
<sequence length="371" mass="42166">PIQNFKMQERQPNSIPVTVFTGFLGSGKTTIILSLLSRVPKGYKLCLLKNEFGDAEVDSELAKENNLEVQEIINGCLCCVLVGQMKSALIELKAPISWQIREMSEDGFTLDSIITVIDCINFRGYEDTSYTAKMQAQYTDIILELDLVIDHINELNTDTPKIKCEGKNGVSPDLIFGIDTKLFSLATTESGEKSFSELIDSQIQDHHSTEIDLIQVTVEMQQPNNYYENDSLQVEGSLVEKTSDHKIDLPFPLMMQQFITFLESLPKDDIYRLKGLIRLIDDSEFMQNDTFTQTNNNQPAEVKEINGQLYIINHAFGRYTITPIQRSHSLPNKNILVKITVMGTNLRTYLHRIRTGLCVQDKHIICHFAYN</sequence>
<proteinExistence type="predicted"/>
<feature type="domain" description="CobW/HypB/UreG nucleotide-binding" evidence="1">
    <location>
        <begin position="16"/>
        <end position="92"/>
    </location>
</feature>
<dbReference type="PANTHER" id="PTHR13748">
    <property type="entry name" value="COBW-RELATED"/>
    <property type="match status" value="1"/>
</dbReference>
<dbReference type="SUPFAM" id="SSF52540">
    <property type="entry name" value="P-loop containing nucleoside triphosphate hydrolases"/>
    <property type="match status" value="1"/>
</dbReference>
<evidence type="ECO:0000313" key="3">
    <source>
        <dbReference type="Proteomes" id="UP000789901"/>
    </source>
</evidence>
<dbReference type="InterPro" id="IPR003495">
    <property type="entry name" value="CobW/HypB/UreG_nucleotide-bd"/>
</dbReference>
<comment type="caution">
    <text evidence="2">The sequence shown here is derived from an EMBL/GenBank/DDBJ whole genome shotgun (WGS) entry which is preliminary data.</text>
</comment>